<feature type="compositionally biased region" description="Basic and acidic residues" evidence="1">
    <location>
        <begin position="70"/>
        <end position="88"/>
    </location>
</feature>
<feature type="region of interest" description="Disordered" evidence="1">
    <location>
        <begin position="349"/>
        <end position="407"/>
    </location>
</feature>
<comment type="caution">
    <text evidence="2">The sequence shown here is derived from an EMBL/GenBank/DDBJ whole genome shotgun (WGS) entry which is preliminary data.</text>
</comment>
<accession>A0AAE0I6Z1</accession>
<dbReference type="EMBL" id="JAUEPO010000006">
    <property type="protein sequence ID" value="KAK3319600.1"/>
    <property type="molecule type" value="Genomic_DNA"/>
</dbReference>
<feature type="region of interest" description="Disordered" evidence="1">
    <location>
        <begin position="220"/>
        <end position="261"/>
    </location>
</feature>
<sequence>MDSSKKPAHSWSVFEYHTTASLHRDPSGDFGFMYAERAAALKQRYGAHTNVASPLHYAVYKKTVFTAPAREPRSHSQTTKESEHHDAQAVDTGPAPSVPVPPVVAPYVPTSSNPPTSVPHSFMPTPQRTSPPLSLAQQTTTPSGSPPHSEAGTNDNVWTTGFQIYRSMGKYIETIVGSASTSEQRLSSKAIDSALQKIREANDLILDASLQIADAFQANGPKETPELGLDENHAQDTKRDRDDHHPNSNKEASVHLDQKNKDQEAFDPFWDIEENPLQPGRGRIPGAGHDAYSSEPADSTCGITEYGTHQPREPFLIDRRNPEPWVPNVVAHIEAWLFYIDETAVSDPNVGEDARNGGHGESMSTSEDDPDCVDVDDSLSMRGMKSAQGSNPRSLDSKPSYPARDSDLEHSHLDEAHVSLVFSDPSDRDLVDHLSILSPPRDYPEEVDSKVRHVLSWLLRLESDGHASTGSGGHKSVDSGSHHGSTNSVPEVPPSKLPRMRHSASIMTSQNAILAEHDPKYKKHSTIATYNKIEDLLQTENEKTWYFFFHPQLHTPDELAQILDLPHYHKIHAHPACVKGHDLMAVDGRPVVAAAPTPDSVFGEPMVHGWAFEIEDERQEAVIDDHFYKLDEKNAKREVDVAFRFVDGQDTGEIVTGCMFNLQLEIRGREVL</sequence>
<proteinExistence type="predicted"/>
<reference evidence="2" key="2">
    <citation type="submission" date="2023-06" db="EMBL/GenBank/DDBJ databases">
        <authorList>
            <consortium name="Lawrence Berkeley National Laboratory"/>
            <person name="Haridas S."/>
            <person name="Hensen N."/>
            <person name="Bonometti L."/>
            <person name="Westerberg I."/>
            <person name="Brannstrom I.O."/>
            <person name="Guillou S."/>
            <person name="Cros-Aarteil S."/>
            <person name="Calhoun S."/>
            <person name="Kuo A."/>
            <person name="Mondo S."/>
            <person name="Pangilinan J."/>
            <person name="Riley R."/>
            <person name="Labutti K."/>
            <person name="Andreopoulos B."/>
            <person name="Lipzen A."/>
            <person name="Chen C."/>
            <person name="Yanf M."/>
            <person name="Daum C."/>
            <person name="Ng V."/>
            <person name="Clum A."/>
            <person name="Steindorff A."/>
            <person name="Ohm R."/>
            <person name="Martin F."/>
            <person name="Silar P."/>
            <person name="Natvig D."/>
            <person name="Lalanne C."/>
            <person name="Gautier V."/>
            <person name="Ament-Velasquez S.L."/>
            <person name="Kruys A."/>
            <person name="Hutchinson M.I."/>
            <person name="Powell A.J."/>
            <person name="Barry K."/>
            <person name="Miller A.N."/>
            <person name="Grigoriev I.V."/>
            <person name="Debuchy R."/>
            <person name="Gladieux P."/>
            <person name="Thoren M.H."/>
            <person name="Johannesson H."/>
        </authorList>
    </citation>
    <scope>NUCLEOTIDE SEQUENCE</scope>
    <source>
        <strain evidence="2">SMH4131-1</strain>
    </source>
</reference>
<feature type="region of interest" description="Disordered" evidence="1">
    <location>
        <begin position="465"/>
        <end position="501"/>
    </location>
</feature>
<name>A0AAE0I6Z1_9PEZI</name>
<dbReference type="AlphaFoldDB" id="A0AAE0I6Z1"/>
<keyword evidence="3" id="KW-1185">Reference proteome</keyword>
<evidence type="ECO:0000313" key="3">
    <source>
        <dbReference type="Proteomes" id="UP001286456"/>
    </source>
</evidence>
<feature type="compositionally biased region" description="Basic and acidic residues" evidence="1">
    <location>
        <begin position="230"/>
        <end position="261"/>
    </location>
</feature>
<organism evidence="2 3">
    <name type="scientific">Cercophora scortea</name>
    <dbReference type="NCBI Taxonomy" id="314031"/>
    <lineage>
        <taxon>Eukaryota</taxon>
        <taxon>Fungi</taxon>
        <taxon>Dikarya</taxon>
        <taxon>Ascomycota</taxon>
        <taxon>Pezizomycotina</taxon>
        <taxon>Sordariomycetes</taxon>
        <taxon>Sordariomycetidae</taxon>
        <taxon>Sordariales</taxon>
        <taxon>Lasiosphaeriaceae</taxon>
        <taxon>Cercophora</taxon>
    </lineage>
</organism>
<gene>
    <name evidence="2" type="ORF">B0T19DRAFT_445404</name>
</gene>
<feature type="compositionally biased region" description="Low complexity" evidence="1">
    <location>
        <begin position="105"/>
        <end position="121"/>
    </location>
</feature>
<evidence type="ECO:0000313" key="2">
    <source>
        <dbReference type="EMBL" id="KAK3319600.1"/>
    </source>
</evidence>
<protein>
    <submittedName>
        <fullName evidence="2">Uncharacterized protein</fullName>
    </submittedName>
</protein>
<feature type="compositionally biased region" description="Acidic residues" evidence="1">
    <location>
        <begin position="366"/>
        <end position="377"/>
    </location>
</feature>
<dbReference type="Proteomes" id="UP001286456">
    <property type="component" value="Unassembled WGS sequence"/>
</dbReference>
<evidence type="ECO:0000256" key="1">
    <source>
        <dbReference type="SAM" id="MobiDB-lite"/>
    </source>
</evidence>
<reference evidence="2" key="1">
    <citation type="journal article" date="2023" name="Mol. Phylogenet. Evol.">
        <title>Genome-scale phylogeny and comparative genomics of the fungal order Sordariales.</title>
        <authorList>
            <person name="Hensen N."/>
            <person name="Bonometti L."/>
            <person name="Westerberg I."/>
            <person name="Brannstrom I.O."/>
            <person name="Guillou S."/>
            <person name="Cros-Aarteil S."/>
            <person name="Calhoun S."/>
            <person name="Haridas S."/>
            <person name="Kuo A."/>
            <person name="Mondo S."/>
            <person name="Pangilinan J."/>
            <person name="Riley R."/>
            <person name="LaButti K."/>
            <person name="Andreopoulos B."/>
            <person name="Lipzen A."/>
            <person name="Chen C."/>
            <person name="Yan M."/>
            <person name="Daum C."/>
            <person name="Ng V."/>
            <person name="Clum A."/>
            <person name="Steindorff A."/>
            <person name="Ohm R.A."/>
            <person name="Martin F."/>
            <person name="Silar P."/>
            <person name="Natvig D.O."/>
            <person name="Lalanne C."/>
            <person name="Gautier V."/>
            <person name="Ament-Velasquez S.L."/>
            <person name="Kruys A."/>
            <person name="Hutchinson M.I."/>
            <person name="Powell A.J."/>
            <person name="Barry K."/>
            <person name="Miller A.N."/>
            <person name="Grigoriev I.V."/>
            <person name="Debuchy R."/>
            <person name="Gladieux P."/>
            <person name="Hiltunen Thoren M."/>
            <person name="Johannesson H."/>
        </authorList>
    </citation>
    <scope>NUCLEOTIDE SEQUENCE</scope>
    <source>
        <strain evidence="2">SMH4131-1</strain>
    </source>
</reference>
<feature type="compositionally biased region" description="Polar residues" evidence="1">
    <location>
        <begin position="124"/>
        <end position="143"/>
    </location>
</feature>
<feature type="region of interest" description="Disordered" evidence="1">
    <location>
        <begin position="68"/>
        <end position="156"/>
    </location>
</feature>